<sequence>MDSRAAKPQTQQNERSEILRRAERTASCETARPERSEWAAPKKTPLNKD</sequence>
<dbReference type="Proteomes" id="UP000007519">
    <property type="component" value="Chromosome"/>
</dbReference>
<proteinExistence type="predicted"/>
<dbReference type="AlphaFoldDB" id="H6L2W9"/>
<dbReference type="EMBL" id="CP002831">
    <property type="protein sequence ID" value="AFC23696.1"/>
    <property type="molecule type" value="Genomic_DNA"/>
</dbReference>
<accession>H6L2W9</accession>
<protein>
    <submittedName>
        <fullName evidence="2">Uncharacterized protein</fullName>
    </submittedName>
</protein>
<reference evidence="2 3" key="1">
    <citation type="journal article" date="2012" name="Stand. Genomic Sci.">
        <title>Complete genome sequencing and analysis of Saprospira grandis str. Lewin, a predatory marine bacterium.</title>
        <authorList>
            <person name="Saw J.H."/>
            <person name="Yuryev A."/>
            <person name="Kanbe M."/>
            <person name="Hou S."/>
            <person name="Young A.G."/>
            <person name="Aizawa S."/>
            <person name="Alam M."/>
        </authorList>
    </citation>
    <scope>NUCLEOTIDE SEQUENCE [LARGE SCALE GENOMIC DNA]</scope>
    <source>
        <strain evidence="2 3">Lewin</strain>
    </source>
</reference>
<organism evidence="2 3">
    <name type="scientific">Saprospira grandis (strain Lewin)</name>
    <dbReference type="NCBI Taxonomy" id="984262"/>
    <lineage>
        <taxon>Bacteria</taxon>
        <taxon>Pseudomonadati</taxon>
        <taxon>Bacteroidota</taxon>
        <taxon>Saprospiria</taxon>
        <taxon>Saprospirales</taxon>
        <taxon>Saprospiraceae</taxon>
        <taxon>Saprospira</taxon>
    </lineage>
</organism>
<dbReference type="HOGENOM" id="CLU_3140539_0_0_10"/>
<evidence type="ECO:0000313" key="3">
    <source>
        <dbReference type="Proteomes" id="UP000007519"/>
    </source>
</evidence>
<evidence type="ECO:0000313" key="2">
    <source>
        <dbReference type="EMBL" id="AFC23696.1"/>
    </source>
</evidence>
<dbReference type="KEGG" id="sgn:SGRA_0960"/>
<feature type="region of interest" description="Disordered" evidence="1">
    <location>
        <begin position="1"/>
        <end position="49"/>
    </location>
</feature>
<keyword evidence="3" id="KW-1185">Reference proteome</keyword>
<gene>
    <name evidence="2" type="ordered locus">SGRA_0960</name>
</gene>
<feature type="compositionally biased region" description="Basic and acidic residues" evidence="1">
    <location>
        <begin position="14"/>
        <end position="37"/>
    </location>
</feature>
<evidence type="ECO:0000256" key="1">
    <source>
        <dbReference type="SAM" id="MobiDB-lite"/>
    </source>
</evidence>
<name>H6L2W9_SAPGL</name>